<keyword evidence="6" id="KW-0378">Hydrolase</keyword>
<dbReference type="GO" id="GO:0006753">
    <property type="term" value="P:nucleoside phosphate metabolic process"/>
    <property type="evidence" value="ECO:0007669"/>
    <property type="project" value="TreeGrafter"/>
</dbReference>
<organism evidence="15 16">
    <name type="scientific">Thioploca ingrica</name>
    <dbReference type="NCBI Taxonomy" id="40754"/>
    <lineage>
        <taxon>Bacteria</taxon>
        <taxon>Pseudomonadati</taxon>
        <taxon>Pseudomonadota</taxon>
        <taxon>Gammaproteobacteria</taxon>
        <taxon>Thiotrichales</taxon>
        <taxon>Thiotrichaceae</taxon>
        <taxon>Thioploca</taxon>
    </lineage>
</organism>
<dbReference type="OrthoDB" id="5292471at2"/>
<dbReference type="GO" id="GO:0047631">
    <property type="term" value="F:ADP-ribose diphosphatase activity"/>
    <property type="evidence" value="ECO:0007669"/>
    <property type="project" value="UniProtKB-EC"/>
</dbReference>
<evidence type="ECO:0000256" key="1">
    <source>
        <dbReference type="ARBA" id="ARBA00001946"/>
    </source>
</evidence>
<dbReference type="NCBIfam" id="TIGR00052">
    <property type="entry name" value="nudix-type nucleoside diphosphatase, YffH/AdpP family"/>
    <property type="match status" value="1"/>
</dbReference>
<evidence type="ECO:0000256" key="13">
    <source>
        <dbReference type="PIRSR" id="PIRSR604385-2"/>
    </source>
</evidence>
<feature type="binding site" evidence="13">
    <location>
        <position position="112"/>
    </location>
    <ligand>
        <name>Mg(2+)</name>
        <dbReference type="ChEBI" id="CHEBI:18420"/>
        <label>1</label>
    </ligand>
</feature>
<evidence type="ECO:0000256" key="8">
    <source>
        <dbReference type="ARBA" id="ARBA00025164"/>
    </source>
</evidence>
<evidence type="ECO:0000259" key="14">
    <source>
        <dbReference type="PROSITE" id="PS51462"/>
    </source>
</evidence>
<keyword evidence="5 13" id="KW-0479">Metal-binding</keyword>
<keyword evidence="7 13" id="KW-0460">Magnesium</keyword>
<evidence type="ECO:0000256" key="11">
    <source>
        <dbReference type="ARBA" id="ARBA00033056"/>
    </source>
</evidence>
<dbReference type="GO" id="GO:0005829">
    <property type="term" value="C:cytosol"/>
    <property type="evidence" value="ECO:0007669"/>
    <property type="project" value="TreeGrafter"/>
</dbReference>
<name>A0A090BUH4_9GAMM</name>
<feature type="binding site" evidence="13">
    <location>
        <position position="160"/>
    </location>
    <ligand>
        <name>Mg(2+)</name>
        <dbReference type="ChEBI" id="CHEBI:18420"/>
        <label>1</label>
    </ligand>
</feature>
<dbReference type="SUPFAM" id="SSF55811">
    <property type="entry name" value="Nudix"/>
    <property type="match status" value="1"/>
</dbReference>
<dbReference type="InterPro" id="IPR000086">
    <property type="entry name" value="NUDIX_hydrolase_dom"/>
</dbReference>
<proteinExistence type="inferred from homology"/>
<dbReference type="KEGG" id="tig:THII_0814"/>
<feature type="binding site" evidence="13">
    <location>
        <position position="108"/>
    </location>
    <ligand>
        <name>Mg(2+)</name>
        <dbReference type="ChEBI" id="CHEBI:18420"/>
        <label>1</label>
    </ligand>
</feature>
<dbReference type="PANTHER" id="PTHR11839">
    <property type="entry name" value="UDP/ADP-SUGAR PYROPHOSPHATASE"/>
    <property type="match status" value="1"/>
</dbReference>
<dbReference type="PANTHER" id="PTHR11839:SF5">
    <property type="entry name" value="ADP-RIBOSE PYROPHOSPHATASE"/>
    <property type="match status" value="1"/>
</dbReference>
<dbReference type="GO" id="GO:0019144">
    <property type="term" value="F:ADP-sugar diphosphatase activity"/>
    <property type="evidence" value="ECO:0007669"/>
    <property type="project" value="TreeGrafter"/>
</dbReference>
<dbReference type="AlphaFoldDB" id="A0A090BUH4"/>
<dbReference type="PROSITE" id="PS00893">
    <property type="entry name" value="NUDIX_BOX"/>
    <property type="match status" value="1"/>
</dbReference>
<evidence type="ECO:0000256" key="2">
    <source>
        <dbReference type="ARBA" id="ARBA00007482"/>
    </source>
</evidence>
<dbReference type="Proteomes" id="UP000031623">
    <property type="component" value="Chromosome"/>
</dbReference>
<feature type="domain" description="Nudix hydrolase" evidence="14">
    <location>
        <begin position="51"/>
        <end position="189"/>
    </location>
</feature>
<reference evidence="15 16" key="1">
    <citation type="journal article" date="2014" name="ISME J.">
        <title>Ecophysiology of Thioploca ingrica as revealed by the complete genome sequence supplemented with proteomic evidence.</title>
        <authorList>
            <person name="Kojima H."/>
            <person name="Ogura Y."/>
            <person name="Yamamoto N."/>
            <person name="Togashi T."/>
            <person name="Mori H."/>
            <person name="Watanabe T."/>
            <person name="Nemoto F."/>
            <person name="Kurokawa K."/>
            <person name="Hayashi T."/>
            <person name="Fukui M."/>
        </authorList>
    </citation>
    <scope>NUCLEOTIDE SEQUENCE [LARGE SCALE GENOMIC DNA]</scope>
</reference>
<comment type="similarity">
    <text evidence="2">Belongs to the Nudix hydrolase family. NudF subfamily.</text>
</comment>
<dbReference type="InterPro" id="IPR004385">
    <property type="entry name" value="NDP_pyrophosphatase"/>
</dbReference>
<evidence type="ECO:0000256" key="7">
    <source>
        <dbReference type="ARBA" id="ARBA00022842"/>
    </source>
</evidence>
<evidence type="ECO:0000313" key="15">
    <source>
        <dbReference type="EMBL" id="BAP55111.1"/>
    </source>
</evidence>
<comment type="catalytic activity">
    <reaction evidence="12">
        <text>ADP-D-ribose + H2O = D-ribose 5-phosphate + AMP + 2 H(+)</text>
        <dbReference type="Rhea" id="RHEA:10412"/>
        <dbReference type="ChEBI" id="CHEBI:15377"/>
        <dbReference type="ChEBI" id="CHEBI:15378"/>
        <dbReference type="ChEBI" id="CHEBI:57967"/>
        <dbReference type="ChEBI" id="CHEBI:78346"/>
        <dbReference type="ChEBI" id="CHEBI:456215"/>
        <dbReference type="EC" id="3.6.1.13"/>
    </reaction>
</comment>
<evidence type="ECO:0000256" key="3">
    <source>
        <dbReference type="ARBA" id="ARBA00012453"/>
    </source>
</evidence>
<evidence type="ECO:0000313" key="16">
    <source>
        <dbReference type="Proteomes" id="UP000031623"/>
    </source>
</evidence>
<dbReference type="GO" id="GO:0046872">
    <property type="term" value="F:metal ion binding"/>
    <property type="evidence" value="ECO:0007669"/>
    <property type="project" value="UniProtKB-KW"/>
</dbReference>
<gene>
    <name evidence="15" type="ORF">THII_0814</name>
</gene>
<dbReference type="HOGENOM" id="CLU_062658_6_1_6"/>
<dbReference type="CDD" id="cd24155">
    <property type="entry name" value="NUDIX_ADPRase"/>
    <property type="match status" value="1"/>
</dbReference>
<comment type="cofactor">
    <cofactor evidence="1 13">
        <name>Mg(2+)</name>
        <dbReference type="ChEBI" id="CHEBI:18420"/>
    </cofactor>
</comment>
<sequence>MTSNLSSPHKEIEILEKITCYQGFFKLVRYKLKHTLFAGGWSQELLREVLERGHAAAVLPYDPIREQVVMIEQFRPGAIGQADGAWLWEIVAGILETSETPEAVVYREAEEEMGCPVVDIIPICQFFVSPGSTTETTALFCGRVDSTQASGIQGIAAEHEDIQVHVVPFATALQMLATGKIRFAPAVIALQWLTLHHEEVKKRWQGG</sequence>
<protein>
    <recommendedName>
        <fullName evidence="4">ADP-ribose pyrophosphatase</fullName>
        <ecNumber evidence="3">3.6.1.13</ecNumber>
    </recommendedName>
    <alternativeName>
        <fullName evidence="9">ADP-ribose diphosphatase</fullName>
    </alternativeName>
    <alternativeName>
        <fullName evidence="11">ADP-ribose phosphohydrolase</fullName>
    </alternativeName>
    <alternativeName>
        <fullName evidence="10">Adenosine diphosphoribose pyrophosphatase</fullName>
    </alternativeName>
</protein>
<dbReference type="Gene3D" id="3.90.79.10">
    <property type="entry name" value="Nucleoside Triphosphate Pyrophosphohydrolase"/>
    <property type="match status" value="1"/>
</dbReference>
<dbReference type="GO" id="GO:0019693">
    <property type="term" value="P:ribose phosphate metabolic process"/>
    <property type="evidence" value="ECO:0007669"/>
    <property type="project" value="TreeGrafter"/>
</dbReference>
<dbReference type="EMBL" id="AP014633">
    <property type="protein sequence ID" value="BAP55111.1"/>
    <property type="molecule type" value="Genomic_DNA"/>
</dbReference>
<comment type="function">
    <text evidence="8">Acts on ADP-mannose and ADP-glucose as well as ADP-ribose. Prevents glycogen biosynthesis. The reaction catalyzed by this enzyme is a limiting step of the gluconeogenic process.</text>
</comment>
<dbReference type="Pfam" id="PF00293">
    <property type="entry name" value="NUDIX"/>
    <property type="match status" value="1"/>
</dbReference>
<evidence type="ECO:0000256" key="12">
    <source>
        <dbReference type="ARBA" id="ARBA00049546"/>
    </source>
</evidence>
<evidence type="ECO:0000256" key="4">
    <source>
        <dbReference type="ARBA" id="ARBA00013297"/>
    </source>
</evidence>
<keyword evidence="16" id="KW-1185">Reference proteome</keyword>
<evidence type="ECO:0000256" key="6">
    <source>
        <dbReference type="ARBA" id="ARBA00022801"/>
    </source>
</evidence>
<evidence type="ECO:0000256" key="10">
    <source>
        <dbReference type="ARBA" id="ARBA00030308"/>
    </source>
</evidence>
<evidence type="ECO:0000256" key="5">
    <source>
        <dbReference type="ARBA" id="ARBA00022723"/>
    </source>
</evidence>
<dbReference type="InterPro" id="IPR015797">
    <property type="entry name" value="NUDIX_hydrolase-like_dom_sf"/>
</dbReference>
<evidence type="ECO:0000256" key="9">
    <source>
        <dbReference type="ARBA" id="ARBA00030162"/>
    </source>
</evidence>
<dbReference type="STRING" id="40754.THII_0814"/>
<dbReference type="InterPro" id="IPR020084">
    <property type="entry name" value="NUDIX_hydrolase_CS"/>
</dbReference>
<feature type="binding site" evidence="13">
    <location>
        <position position="92"/>
    </location>
    <ligand>
        <name>Mg(2+)</name>
        <dbReference type="ChEBI" id="CHEBI:18420"/>
        <label>1</label>
    </ligand>
</feature>
<dbReference type="PROSITE" id="PS51462">
    <property type="entry name" value="NUDIX"/>
    <property type="match status" value="1"/>
</dbReference>
<accession>A0A090BUH4</accession>
<dbReference type="EC" id="3.6.1.13" evidence="3"/>